<reference evidence="1 2" key="1">
    <citation type="submission" date="2024-07" db="EMBL/GenBank/DDBJ databases">
        <title>Genomic Encyclopedia of Type Strains, Phase V (KMG-V): Genome sequencing to study the core and pangenomes of soil and plant-associated prokaryotes.</title>
        <authorList>
            <person name="Whitman W."/>
        </authorList>
    </citation>
    <scope>NUCLEOTIDE SEQUENCE [LARGE SCALE GENOMIC DNA]</scope>
    <source>
        <strain evidence="1 2">USDA 415</strain>
    </source>
</reference>
<organism evidence="1 2">
    <name type="scientific">Bradyrhizobium elkanii</name>
    <dbReference type="NCBI Taxonomy" id="29448"/>
    <lineage>
        <taxon>Bacteria</taxon>
        <taxon>Pseudomonadati</taxon>
        <taxon>Pseudomonadota</taxon>
        <taxon>Alphaproteobacteria</taxon>
        <taxon>Hyphomicrobiales</taxon>
        <taxon>Nitrobacteraceae</taxon>
        <taxon>Bradyrhizobium</taxon>
    </lineage>
</organism>
<name>A0ABV4F7J0_BRAEL</name>
<proteinExistence type="predicted"/>
<evidence type="ECO:0000313" key="1">
    <source>
        <dbReference type="EMBL" id="MEY9319438.1"/>
    </source>
</evidence>
<gene>
    <name evidence="1" type="ORF">ABIF29_006237</name>
</gene>
<dbReference type="EMBL" id="JBGBZA010000002">
    <property type="protein sequence ID" value="MEY9319438.1"/>
    <property type="molecule type" value="Genomic_DNA"/>
</dbReference>
<dbReference type="Proteomes" id="UP001565471">
    <property type="component" value="Unassembled WGS sequence"/>
</dbReference>
<accession>A0ABV4F7J0</accession>
<keyword evidence="2" id="KW-1185">Reference proteome</keyword>
<sequence>MEQLPQLPVLKLKPGSAPAIARMSHIFAPTGETASDFLPRPVTAPLPDANERPWAGRCLRE</sequence>
<comment type="caution">
    <text evidence="1">The sequence shown here is derived from an EMBL/GenBank/DDBJ whole genome shotgun (WGS) entry which is preliminary data.</text>
</comment>
<protein>
    <submittedName>
        <fullName evidence="1">Uncharacterized protein</fullName>
    </submittedName>
</protein>
<evidence type="ECO:0000313" key="2">
    <source>
        <dbReference type="Proteomes" id="UP001565471"/>
    </source>
</evidence>